<keyword evidence="3" id="KW-1185">Reference proteome</keyword>
<dbReference type="CDD" id="cd22160">
    <property type="entry name" value="F-box_AtFBL13-like"/>
    <property type="match status" value="1"/>
</dbReference>
<dbReference type="InterPro" id="IPR050232">
    <property type="entry name" value="FBL13/AtMIF1-like"/>
</dbReference>
<evidence type="ECO:0000313" key="3">
    <source>
        <dbReference type="Proteomes" id="UP001341840"/>
    </source>
</evidence>
<proteinExistence type="predicted"/>
<dbReference type="Pfam" id="PF00646">
    <property type="entry name" value="F-box"/>
    <property type="match status" value="1"/>
</dbReference>
<dbReference type="PANTHER" id="PTHR31900:SF34">
    <property type="entry name" value="EMB|CAB62440.1-RELATED"/>
    <property type="match status" value="1"/>
</dbReference>
<dbReference type="Pfam" id="PF08387">
    <property type="entry name" value="FBD"/>
    <property type="match status" value="1"/>
</dbReference>
<organism evidence="2 3">
    <name type="scientific">Stylosanthes scabra</name>
    <dbReference type="NCBI Taxonomy" id="79078"/>
    <lineage>
        <taxon>Eukaryota</taxon>
        <taxon>Viridiplantae</taxon>
        <taxon>Streptophyta</taxon>
        <taxon>Embryophyta</taxon>
        <taxon>Tracheophyta</taxon>
        <taxon>Spermatophyta</taxon>
        <taxon>Magnoliopsida</taxon>
        <taxon>eudicotyledons</taxon>
        <taxon>Gunneridae</taxon>
        <taxon>Pentapetalae</taxon>
        <taxon>rosids</taxon>
        <taxon>fabids</taxon>
        <taxon>Fabales</taxon>
        <taxon>Fabaceae</taxon>
        <taxon>Papilionoideae</taxon>
        <taxon>50 kb inversion clade</taxon>
        <taxon>dalbergioids sensu lato</taxon>
        <taxon>Dalbergieae</taxon>
        <taxon>Pterocarpus clade</taxon>
        <taxon>Stylosanthes</taxon>
    </lineage>
</organism>
<evidence type="ECO:0000259" key="1">
    <source>
        <dbReference type="PROSITE" id="PS50181"/>
    </source>
</evidence>
<dbReference type="InterPro" id="IPR036047">
    <property type="entry name" value="F-box-like_dom_sf"/>
</dbReference>
<feature type="domain" description="F-box" evidence="1">
    <location>
        <begin position="18"/>
        <end position="64"/>
    </location>
</feature>
<dbReference type="Proteomes" id="UP001341840">
    <property type="component" value="Unassembled WGS sequence"/>
</dbReference>
<dbReference type="InterPro" id="IPR032675">
    <property type="entry name" value="LRR_dom_sf"/>
</dbReference>
<dbReference type="InterPro" id="IPR006566">
    <property type="entry name" value="FBD"/>
</dbReference>
<dbReference type="PROSITE" id="PS50181">
    <property type="entry name" value="FBOX"/>
    <property type="match status" value="1"/>
</dbReference>
<dbReference type="InterPro" id="IPR053781">
    <property type="entry name" value="F-box_AtFBL13-like"/>
</dbReference>
<dbReference type="Pfam" id="PF24758">
    <property type="entry name" value="LRR_At5g56370"/>
    <property type="match status" value="1"/>
</dbReference>
<sequence>MVGPKKPKLRAAKSVNGVDMISNLPDSVLISIISLLPTKTAVSTGILSRRWRHVWKDLQVFDIDGGPFFLPRKEAPFVAYVDGILAQRNPLLPIERFSLCCDLSDDDPLVMWVQACIGPHLQSLHLEVCLSCYEFYLPREVFTCTSLRSLVLKCDSCLDDFPPRFCLPSLEYMELELLDADCENLFSGCPALRELKVKLSDPVRNNWHGSHTIIMPPSLKRLTFEELRPSRVNDIVYLEIDTPYLEYLNLKIQTPCFLFEVSNFPNIVEAHLDIFQCVEHEHNVDWVAQLLKALCRTKLLTMKHYTTQCLFEATDLELPKFCCLLNLELDFVSFNSNFLMNLLHNCNLLQVFAIHNRKHRHMNWVEYTGPAPPTGVPICVTSHLKIFMFGEYEDAADEHAFTAYLLKRGLVLETAAIHPMSDFDIWRKHDILKRLSAMPRGSNKCQIKFGSLTY</sequence>
<dbReference type="InterPro" id="IPR055411">
    <property type="entry name" value="LRR_FXL15/At3g58940/PEG3-like"/>
</dbReference>
<gene>
    <name evidence="2" type="ORF">PIB30_015657</name>
</gene>
<comment type="caution">
    <text evidence="2">The sequence shown here is derived from an EMBL/GenBank/DDBJ whole genome shotgun (WGS) entry which is preliminary data.</text>
</comment>
<dbReference type="SUPFAM" id="SSF81383">
    <property type="entry name" value="F-box domain"/>
    <property type="match status" value="1"/>
</dbReference>
<dbReference type="Gene3D" id="3.80.10.10">
    <property type="entry name" value="Ribonuclease Inhibitor"/>
    <property type="match status" value="1"/>
</dbReference>
<reference evidence="2 3" key="1">
    <citation type="journal article" date="2023" name="Plants (Basel)">
        <title>Bridging the Gap: Combining Genomics and Transcriptomics Approaches to Understand Stylosanthes scabra, an Orphan Legume from the Brazilian Caatinga.</title>
        <authorList>
            <person name="Ferreira-Neto J.R.C."/>
            <person name="da Silva M.D."/>
            <person name="Binneck E."/>
            <person name="de Melo N.F."/>
            <person name="da Silva R.H."/>
            <person name="de Melo A.L.T.M."/>
            <person name="Pandolfi V."/>
            <person name="Bustamante F.O."/>
            <person name="Brasileiro-Vidal A.C."/>
            <person name="Benko-Iseppon A.M."/>
        </authorList>
    </citation>
    <scope>NUCLEOTIDE SEQUENCE [LARGE SCALE GENOMIC DNA]</scope>
    <source>
        <tissue evidence="2">Leaves</tissue>
    </source>
</reference>
<dbReference type="Gene3D" id="1.20.1280.50">
    <property type="match status" value="1"/>
</dbReference>
<accession>A0ABU6T8B4</accession>
<name>A0ABU6T8B4_9FABA</name>
<protein>
    <recommendedName>
        <fullName evidence="1">F-box domain-containing protein</fullName>
    </recommendedName>
</protein>
<dbReference type="PANTHER" id="PTHR31900">
    <property type="entry name" value="F-BOX/RNI SUPERFAMILY PROTEIN-RELATED"/>
    <property type="match status" value="1"/>
</dbReference>
<dbReference type="SUPFAM" id="SSF52047">
    <property type="entry name" value="RNI-like"/>
    <property type="match status" value="1"/>
</dbReference>
<dbReference type="SMART" id="SM00579">
    <property type="entry name" value="FBD"/>
    <property type="match status" value="1"/>
</dbReference>
<dbReference type="InterPro" id="IPR001810">
    <property type="entry name" value="F-box_dom"/>
</dbReference>
<evidence type="ECO:0000313" key="2">
    <source>
        <dbReference type="EMBL" id="MED6144446.1"/>
    </source>
</evidence>
<dbReference type="EMBL" id="JASCZI010090664">
    <property type="protein sequence ID" value="MED6144446.1"/>
    <property type="molecule type" value="Genomic_DNA"/>
</dbReference>